<dbReference type="AlphaFoldDB" id="X0VSJ1"/>
<comment type="caution">
    <text evidence="1">The sequence shown here is derived from an EMBL/GenBank/DDBJ whole genome shotgun (WGS) entry which is preliminary data.</text>
</comment>
<feature type="non-terminal residue" evidence="1">
    <location>
        <position position="32"/>
    </location>
</feature>
<evidence type="ECO:0000313" key="1">
    <source>
        <dbReference type="EMBL" id="GAG15433.1"/>
    </source>
</evidence>
<reference evidence="1" key="1">
    <citation type="journal article" date="2014" name="Front. Microbiol.">
        <title>High frequency of phylogenetically diverse reductive dehalogenase-homologous genes in deep subseafloor sedimentary metagenomes.</title>
        <authorList>
            <person name="Kawai M."/>
            <person name="Futagami T."/>
            <person name="Toyoda A."/>
            <person name="Takaki Y."/>
            <person name="Nishi S."/>
            <person name="Hori S."/>
            <person name="Arai W."/>
            <person name="Tsubouchi T."/>
            <person name="Morono Y."/>
            <person name="Uchiyama I."/>
            <person name="Ito T."/>
            <person name="Fujiyama A."/>
            <person name="Inagaki F."/>
            <person name="Takami H."/>
        </authorList>
    </citation>
    <scope>NUCLEOTIDE SEQUENCE</scope>
    <source>
        <strain evidence="1">Expedition CK06-06</strain>
    </source>
</reference>
<gene>
    <name evidence="1" type="ORF">S01H1_56024</name>
</gene>
<proteinExistence type="predicted"/>
<organism evidence="1">
    <name type="scientific">marine sediment metagenome</name>
    <dbReference type="NCBI Taxonomy" id="412755"/>
    <lineage>
        <taxon>unclassified sequences</taxon>
        <taxon>metagenomes</taxon>
        <taxon>ecological metagenomes</taxon>
    </lineage>
</organism>
<name>X0VSJ1_9ZZZZ</name>
<accession>X0VSJ1</accession>
<dbReference type="EMBL" id="BARS01036447">
    <property type="protein sequence ID" value="GAG15433.1"/>
    <property type="molecule type" value="Genomic_DNA"/>
</dbReference>
<protein>
    <submittedName>
        <fullName evidence="1">Uncharacterized protein</fullName>
    </submittedName>
</protein>
<dbReference type="PROSITE" id="PS51257">
    <property type="entry name" value="PROKAR_LIPOPROTEIN"/>
    <property type="match status" value="1"/>
</dbReference>
<sequence length="32" mass="3458">MKKFYILIVLALILGLVLLTGCLLSNIGQVPT</sequence>